<dbReference type="EMBL" id="CM042013">
    <property type="protein sequence ID" value="KAI3740709.1"/>
    <property type="molecule type" value="Genomic_DNA"/>
</dbReference>
<sequence length="257" mass="27768">MPIISDAVSVNTRSDLRFFATFRENLSVIFPSVVRSEVLENRYRNQEYQRGLPRDCLTVIKKFLLIDHGDVLVAPPRMEIIDHMKTPSSLPPWITEEELQAYADKFQETGFTGGLNYYRAMDLTWELEAPWQGAKIRVREKPVGVGKVDEPVTAYPAGKPNKVEKHGRAYPAGKSDKVDEPVMAYPAVAAGSSSMHPPPYAAPSTGASGPYPLPAAAASGPYPPPSAAPGSYPPPTSAPGPAQGGGQLGHGPGHHWT</sequence>
<gene>
    <name evidence="1" type="ORF">L2E82_31180</name>
</gene>
<comment type="caution">
    <text evidence="1">The sequence shown here is derived from an EMBL/GenBank/DDBJ whole genome shotgun (WGS) entry which is preliminary data.</text>
</comment>
<evidence type="ECO:0000313" key="1">
    <source>
        <dbReference type="EMBL" id="KAI3740709.1"/>
    </source>
</evidence>
<reference evidence="2" key="1">
    <citation type="journal article" date="2022" name="Mol. Ecol. Resour.">
        <title>The genomes of chicory, endive, great burdock and yacon provide insights into Asteraceae palaeo-polyploidization history and plant inulin production.</title>
        <authorList>
            <person name="Fan W."/>
            <person name="Wang S."/>
            <person name="Wang H."/>
            <person name="Wang A."/>
            <person name="Jiang F."/>
            <person name="Liu H."/>
            <person name="Zhao H."/>
            <person name="Xu D."/>
            <person name="Zhang Y."/>
        </authorList>
    </citation>
    <scope>NUCLEOTIDE SEQUENCE [LARGE SCALE GENOMIC DNA]</scope>
    <source>
        <strain evidence="2">cv. Punajuju</strain>
    </source>
</reference>
<keyword evidence="2" id="KW-1185">Reference proteome</keyword>
<dbReference type="Proteomes" id="UP001055811">
    <property type="component" value="Linkage Group LG05"/>
</dbReference>
<reference evidence="1 2" key="2">
    <citation type="journal article" date="2022" name="Mol. Ecol. Resour.">
        <title>The genomes of chicory, endive, great burdock and yacon provide insights into Asteraceae paleo-polyploidization history and plant inulin production.</title>
        <authorList>
            <person name="Fan W."/>
            <person name="Wang S."/>
            <person name="Wang H."/>
            <person name="Wang A."/>
            <person name="Jiang F."/>
            <person name="Liu H."/>
            <person name="Zhao H."/>
            <person name="Xu D."/>
            <person name="Zhang Y."/>
        </authorList>
    </citation>
    <scope>NUCLEOTIDE SEQUENCE [LARGE SCALE GENOMIC DNA]</scope>
    <source>
        <strain evidence="2">cv. Punajuju</strain>
        <tissue evidence="1">Leaves</tissue>
    </source>
</reference>
<evidence type="ECO:0000313" key="2">
    <source>
        <dbReference type="Proteomes" id="UP001055811"/>
    </source>
</evidence>
<proteinExistence type="predicted"/>
<name>A0ACB9D286_CICIN</name>
<organism evidence="1 2">
    <name type="scientific">Cichorium intybus</name>
    <name type="common">Chicory</name>
    <dbReference type="NCBI Taxonomy" id="13427"/>
    <lineage>
        <taxon>Eukaryota</taxon>
        <taxon>Viridiplantae</taxon>
        <taxon>Streptophyta</taxon>
        <taxon>Embryophyta</taxon>
        <taxon>Tracheophyta</taxon>
        <taxon>Spermatophyta</taxon>
        <taxon>Magnoliopsida</taxon>
        <taxon>eudicotyledons</taxon>
        <taxon>Gunneridae</taxon>
        <taxon>Pentapetalae</taxon>
        <taxon>asterids</taxon>
        <taxon>campanulids</taxon>
        <taxon>Asterales</taxon>
        <taxon>Asteraceae</taxon>
        <taxon>Cichorioideae</taxon>
        <taxon>Cichorieae</taxon>
        <taxon>Cichoriinae</taxon>
        <taxon>Cichorium</taxon>
    </lineage>
</organism>
<protein>
    <submittedName>
        <fullName evidence="1">Uncharacterized protein</fullName>
    </submittedName>
</protein>
<accession>A0ACB9D286</accession>